<organism evidence="4 5">
    <name type="scientific">Marasmius crinis-equi</name>
    <dbReference type="NCBI Taxonomy" id="585013"/>
    <lineage>
        <taxon>Eukaryota</taxon>
        <taxon>Fungi</taxon>
        <taxon>Dikarya</taxon>
        <taxon>Basidiomycota</taxon>
        <taxon>Agaricomycotina</taxon>
        <taxon>Agaricomycetes</taxon>
        <taxon>Agaricomycetidae</taxon>
        <taxon>Agaricales</taxon>
        <taxon>Marasmiineae</taxon>
        <taxon>Marasmiaceae</taxon>
        <taxon>Marasmius</taxon>
    </lineage>
</organism>
<feature type="domain" description="CxC6 like cysteine cluster associated with KDZ" evidence="3">
    <location>
        <begin position="347"/>
        <end position="412"/>
    </location>
</feature>
<comment type="caution">
    <text evidence="4">The sequence shown here is derived from an EMBL/GenBank/DDBJ whole genome shotgun (WGS) entry which is preliminary data.</text>
</comment>
<dbReference type="EMBL" id="JBAHYK010000058">
    <property type="protein sequence ID" value="KAL0579480.1"/>
    <property type="molecule type" value="Genomic_DNA"/>
</dbReference>
<evidence type="ECO:0000256" key="1">
    <source>
        <dbReference type="SAM" id="MobiDB-lite"/>
    </source>
</evidence>
<dbReference type="Pfam" id="PF18718">
    <property type="entry name" value="CxC5"/>
    <property type="match status" value="1"/>
</dbReference>
<feature type="compositionally biased region" description="Basic and acidic residues" evidence="1">
    <location>
        <begin position="447"/>
        <end position="459"/>
    </location>
</feature>
<sequence>MSALDAFTHLQSFLASNKLLSEKLSLSILERFIRLSREMLFSGVESPLDSNPPPELPSTARQLLSLSLSLDENEIQQIWMGTRHVVWDQNNHLEDFSDEDCFRSYSSITKQGAYLFRPPVEACITPECEDRCLTRNPQIECRAFTLRRGVLPAFYEARYCAREDNLRLALSVGGSQSAECNTTYYPNYFVATAGMTGAHRIYYDSNLPKFLHVQMHTFVESALVKLFESQMLFQHSSAQNIARVYNLALGKGAVELPQGGFLLEALREEVIYDAFFLNALVRDRQWRGMAPLLLRHDVSQAERIDIALAARNKLMIGNGQEMWAHACRKCMKIVERDGQKEYINAVVTDGVTLGYPCCSYRPVCREPLRSAKDRFCPKHSSEALKCCVEGCDLSAEKGHITCSIEDHRACEEDIQMHGQISMTQLKARFARAGEKYQGDSEVEAETEDRPTKPRSTSEKRVAKVIKARMSRRWTHNEQLVVYPCGIIAGRCTFYNSEALNGVKDFLKTVYPPEYPGAHPCYFFYDHACGLLRHIRKEKDDYFKDSAWVVDVFHARVHHKDDGDTYCNINNNPAGFPELLQPDGTWTFNSSAAEQVNSWFGGYQAILKEMTRDRYHFLCDELIFLRNRWLTEELESTGHYPALRPESMLKAPVVRSS</sequence>
<gene>
    <name evidence="4" type="ORF">V5O48_002522</name>
</gene>
<accession>A0ABR3FVF6</accession>
<dbReference type="Pfam" id="PF18721">
    <property type="entry name" value="CxC6"/>
    <property type="match status" value="1"/>
</dbReference>
<evidence type="ECO:0000313" key="5">
    <source>
        <dbReference type="Proteomes" id="UP001465976"/>
    </source>
</evidence>
<feature type="domain" description="CxC5 like cysteine cluster associated with KDZ" evidence="2">
    <location>
        <begin position="112"/>
        <end position="248"/>
    </location>
</feature>
<evidence type="ECO:0000259" key="2">
    <source>
        <dbReference type="Pfam" id="PF18718"/>
    </source>
</evidence>
<keyword evidence="5" id="KW-1185">Reference proteome</keyword>
<evidence type="ECO:0008006" key="6">
    <source>
        <dbReference type="Google" id="ProtNLM"/>
    </source>
</evidence>
<name>A0ABR3FVF6_9AGAR</name>
<reference evidence="4 5" key="1">
    <citation type="submission" date="2024-02" db="EMBL/GenBank/DDBJ databases">
        <title>A draft genome for the cacao thread blight pathogen Marasmius crinis-equi.</title>
        <authorList>
            <person name="Cohen S.P."/>
            <person name="Baruah I.K."/>
            <person name="Amoako-Attah I."/>
            <person name="Bukari Y."/>
            <person name="Meinhardt L.W."/>
            <person name="Bailey B.A."/>
        </authorList>
    </citation>
    <scope>NUCLEOTIDE SEQUENCE [LARGE SCALE GENOMIC DNA]</scope>
    <source>
        <strain evidence="4 5">GH-76</strain>
    </source>
</reference>
<proteinExistence type="predicted"/>
<dbReference type="InterPro" id="IPR041539">
    <property type="entry name" value="CxC5"/>
</dbReference>
<evidence type="ECO:0000313" key="4">
    <source>
        <dbReference type="EMBL" id="KAL0579480.1"/>
    </source>
</evidence>
<dbReference type="InterPro" id="IPR040898">
    <property type="entry name" value="CxC6"/>
</dbReference>
<protein>
    <recommendedName>
        <fullName evidence="6">CxC6 like cysteine cluster associated with KDZ domain-containing protein</fullName>
    </recommendedName>
</protein>
<feature type="region of interest" description="Disordered" evidence="1">
    <location>
        <begin position="436"/>
        <end position="459"/>
    </location>
</feature>
<evidence type="ECO:0000259" key="3">
    <source>
        <dbReference type="Pfam" id="PF18721"/>
    </source>
</evidence>
<dbReference type="Proteomes" id="UP001465976">
    <property type="component" value="Unassembled WGS sequence"/>
</dbReference>